<gene>
    <name evidence="2" type="ORF">AVEN_159080_1</name>
</gene>
<reference evidence="2 3" key="1">
    <citation type="journal article" date="2019" name="Sci. Rep.">
        <title>Orb-weaving spider Araneus ventricosus genome elucidates the spidroin gene catalogue.</title>
        <authorList>
            <person name="Kono N."/>
            <person name="Nakamura H."/>
            <person name="Ohtoshi R."/>
            <person name="Moran D.A.P."/>
            <person name="Shinohara A."/>
            <person name="Yoshida Y."/>
            <person name="Fujiwara M."/>
            <person name="Mori M."/>
            <person name="Tomita M."/>
            <person name="Arakawa K."/>
        </authorList>
    </citation>
    <scope>NUCLEOTIDE SEQUENCE [LARGE SCALE GENOMIC DNA]</scope>
</reference>
<feature type="compositionally biased region" description="Basic and acidic residues" evidence="1">
    <location>
        <begin position="40"/>
        <end position="59"/>
    </location>
</feature>
<dbReference type="AlphaFoldDB" id="A0A4Y2B825"/>
<dbReference type="EMBL" id="BGPR01000060">
    <property type="protein sequence ID" value="GBL88492.1"/>
    <property type="molecule type" value="Genomic_DNA"/>
</dbReference>
<evidence type="ECO:0000256" key="1">
    <source>
        <dbReference type="SAM" id="MobiDB-lite"/>
    </source>
</evidence>
<protein>
    <submittedName>
        <fullName evidence="2">Uncharacterized protein</fullName>
    </submittedName>
</protein>
<sequence length="106" mass="11598">MGTKIVILKSGKMRRTTLDRTPPVQTSAPHQQEDVGPTKPDLKYTRSTNDKRESKKEHSPWGLCVNLSGVGSSSSSLSEPGSTFLSQNSPIVVPKRSRTNSISKFN</sequence>
<evidence type="ECO:0000313" key="2">
    <source>
        <dbReference type="EMBL" id="GBL88492.1"/>
    </source>
</evidence>
<comment type="caution">
    <text evidence="2">The sequence shown here is derived from an EMBL/GenBank/DDBJ whole genome shotgun (WGS) entry which is preliminary data.</text>
</comment>
<feature type="compositionally biased region" description="Low complexity" evidence="1">
    <location>
        <begin position="67"/>
        <end position="86"/>
    </location>
</feature>
<dbReference type="Proteomes" id="UP000499080">
    <property type="component" value="Unassembled WGS sequence"/>
</dbReference>
<evidence type="ECO:0000313" key="3">
    <source>
        <dbReference type="Proteomes" id="UP000499080"/>
    </source>
</evidence>
<keyword evidence="3" id="KW-1185">Reference proteome</keyword>
<proteinExistence type="predicted"/>
<organism evidence="2 3">
    <name type="scientific">Araneus ventricosus</name>
    <name type="common">Orbweaver spider</name>
    <name type="synonym">Epeira ventricosa</name>
    <dbReference type="NCBI Taxonomy" id="182803"/>
    <lineage>
        <taxon>Eukaryota</taxon>
        <taxon>Metazoa</taxon>
        <taxon>Ecdysozoa</taxon>
        <taxon>Arthropoda</taxon>
        <taxon>Chelicerata</taxon>
        <taxon>Arachnida</taxon>
        <taxon>Araneae</taxon>
        <taxon>Araneomorphae</taxon>
        <taxon>Entelegynae</taxon>
        <taxon>Araneoidea</taxon>
        <taxon>Araneidae</taxon>
        <taxon>Araneus</taxon>
    </lineage>
</organism>
<name>A0A4Y2B825_ARAVE</name>
<accession>A0A4Y2B825</accession>
<feature type="region of interest" description="Disordered" evidence="1">
    <location>
        <begin position="1"/>
        <end position="106"/>
    </location>
</feature>